<proteinExistence type="predicted"/>
<sequence length="68" mass="7503">MTVGESGGEPHLVINMHRSILPRAGGYQVNCDCSSWLLGFFVTGRRRRPKLGLGARIIPRAQTVTNRP</sequence>
<name>A0A2B7JSS7_CUTAC</name>
<reference evidence="1 4" key="2">
    <citation type="submission" date="2018-08" db="EMBL/GenBank/DDBJ databases">
        <title>Genome sequencing of Cutibacterium acnes KCOM 1315.</title>
        <authorList>
            <person name="Kook J.-K."/>
            <person name="Park S.-N."/>
            <person name="Lim Y.K."/>
        </authorList>
    </citation>
    <scope>NUCLEOTIDE SEQUENCE [LARGE SCALE GENOMIC DNA]</scope>
    <source>
        <strain evidence="1 4">KCOM 1315</strain>
    </source>
</reference>
<organism evidence="2 3">
    <name type="scientific">Cutibacterium acnes</name>
    <name type="common">Propionibacterium acnes</name>
    <dbReference type="NCBI Taxonomy" id="1747"/>
    <lineage>
        <taxon>Bacteria</taxon>
        <taxon>Bacillati</taxon>
        <taxon>Actinomycetota</taxon>
        <taxon>Actinomycetes</taxon>
        <taxon>Propionibacteriales</taxon>
        <taxon>Propionibacteriaceae</taxon>
        <taxon>Cutibacterium</taxon>
    </lineage>
</organism>
<evidence type="ECO:0000313" key="3">
    <source>
        <dbReference type="Proteomes" id="UP000226191"/>
    </source>
</evidence>
<dbReference type="EMBL" id="CP031442">
    <property type="protein sequence ID" value="AXM07167.1"/>
    <property type="molecule type" value="Genomic_DNA"/>
</dbReference>
<gene>
    <name evidence="2" type="ORF">B1B09_08890</name>
    <name evidence="1" type="ORF">DXN06_08505</name>
</gene>
<protein>
    <submittedName>
        <fullName evidence="2">Uncharacterized protein</fullName>
    </submittedName>
</protein>
<evidence type="ECO:0000313" key="1">
    <source>
        <dbReference type="EMBL" id="AXM07167.1"/>
    </source>
</evidence>
<dbReference type="AlphaFoldDB" id="A0A2B7JSS7"/>
<evidence type="ECO:0000313" key="2">
    <source>
        <dbReference type="EMBL" id="PGF33989.1"/>
    </source>
</evidence>
<evidence type="ECO:0000313" key="4">
    <source>
        <dbReference type="Proteomes" id="UP000256621"/>
    </source>
</evidence>
<accession>A0A2B7JSS7</accession>
<dbReference type="EMBL" id="MVCE01000003">
    <property type="protein sequence ID" value="PGF33989.1"/>
    <property type="molecule type" value="Genomic_DNA"/>
</dbReference>
<reference evidence="2 3" key="1">
    <citation type="submission" date="2017-02" db="EMBL/GenBank/DDBJ databases">
        <title>Prevalence of linear plasmids in Cutibacterium acnes isolates obtained from cancerous prostatic tissue.</title>
        <authorList>
            <person name="Davidsson S."/>
            <person name="Bruggemann H."/>
        </authorList>
    </citation>
    <scope>NUCLEOTIDE SEQUENCE [LARGE SCALE GENOMIC DNA]</scope>
    <source>
        <strain evidence="2 3">11-78</strain>
    </source>
</reference>
<dbReference type="Proteomes" id="UP000256621">
    <property type="component" value="Chromosome"/>
</dbReference>
<dbReference type="Proteomes" id="UP000226191">
    <property type="component" value="Unassembled WGS sequence"/>
</dbReference>